<evidence type="ECO:0000256" key="5">
    <source>
        <dbReference type="ARBA" id="ARBA00022692"/>
    </source>
</evidence>
<dbReference type="PANTHER" id="PTHR18966">
    <property type="entry name" value="IONOTROPIC GLUTAMATE RECEPTOR"/>
    <property type="match status" value="1"/>
</dbReference>
<keyword evidence="7" id="KW-0770">Synapse</keyword>
<organism evidence="19 20">
    <name type="scientific">Daphnia magna</name>
    <dbReference type="NCBI Taxonomy" id="35525"/>
    <lineage>
        <taxon>Eukaryota</taxon>
        <taxon>Metazoa</taxon>
        <taxon>Ecdysozoa</taxon>
        <taxon>Arthropoda</taxon>
        <taxon>Crustacea</taxon>
        <taxon>Branchiopoda</taxon>
        <taxon>Diplostraca</taxon>
        <taxon>Cladocera</taxon>
        <taxon>Anomopoda</taxon>
        <taxon>Daphniidae</taxon>
        <taxon>Daphnia</taxon>
    </lineage>
</organism>
<evidence type="ECO:0000256" key="2">
    <source>
        <dbReference type="ARBA" id="ARBA00008685"/>
    </source>
</evidence>
<dbReference type="Gene3D" id="1.10.287.70">
    <property type="match status" value="1"/>
</dbReference>
<comment type="caution">
    <text evidence="19">The sequence shown here is derived from an EMBL/GenBank/DDBJ whole genome shotgun (WGS) entry which is preliminary data.</text>
</comment>
<keyword evidence="20" id="KW-1185">Reference proteome</keyword>
<dbReference type="InterPro" id="IPR028082">
    <property type="entry name" value="Peripla_BP_I"/>
</dbReference>
<dbReference type="Pfam" id="PF00060">
    <property type="entry name" value="Lig_chan"/>
    <property type="match status" value="1"/>
</dbReference>
<evidence type="ECO:0000256" key="1">
    <source>
        <dbReference type="ARBA" id="ARBA00004651"/>
    </source>
</evidence>
<evidence type="ECO:0008006" key="21">
    <source>
        <dbReference type="Google" id="ProtNLM"/>
    </source>
</evidence>
<keyword evidence="13" id="KW-1071">Ligand-gated ion channel</keyword>
<dbReference type="InterPro" id="IPR001320">
    <property type="entry name" value="Iontro_rcpt_C"/>
</dbReference>
<evidence type="ECO:0000256" key="7">
    <source>
        <dbReference type="ARBA" id="ARBA00023018"/>
    </source>
</evidence>
<feature type="domain" description="Ionotropic glutamate receptor C-terminal" evidence="17">
    <location>
        <begin position="277"/>
        <end position="650"/>
    </location>
</feature>
<protein>
    <recommendedName>
        <fullName evidence="21">Glutamate receptor</fullName>
    </recommendedName>
</protein>
<keyword evidence="6 16" id="KW-1133">Transmembrane helix</keyword>
<dbReference type="EMBL" id="JAOYFB010000002">
    <property type="protein sequence ID" value="KAK4008251.1"/>
    <property type="molecule type" value="Genomic_DNA"/>
</dbReference>
<evidence type="ECO:0000313" key="19">
    <source>
        <dbReference type="EMBL" id="KAK4008251.1"/>
    </source>
</evidence>
<evidence type="ECO:0000256" key="10">
    <source>
        <dbReference type="ARBA" id="ARBA00023170"/>
    </source>
</evidence>
<reference evidence="19 20" key="1">
    <citation type="journal article" date="2023" name="Nucleic Acids Res.">
        <title>The hologenome of Daphnia magna reveals possible DNA methylation and microbiome-mediated evolution of the host genome.</title>
        <authorList>
            <person name="Chaturvedi A."/>
            <person name="Li X."/>
            <person name="Dhandapani V."/>
            <person name="Marshall H."/>
            <person name="Kissane S."/>
            <person name="Cuenca-Cambronero M."/>
            <person name="Asole G."/>
            <person name="Calvet F."/>
            <person name="Ruiz-Romero M."/>
            <person name="Marangio P."/>
            <person name="Guigo R."/>
            <person name="Rago D."/>
            <person name="Mirbahai L."/>
            <person name="Eastwood N."/>
            <person name="Colbourne J.K."/>
            <person name="Zhou J."/>
            <person name="Mallon E."/>
            <person name="Orsini L."/>
        </authorList>
    </citation>
    <scope>NUCLEOTIDE SEQUENCE [LARGE SCALE GENOMIC DNA]</scope>
    <source>
        <strain evidence="19">LRV0_1</strain>
    </source>
</reference>
<dbReference type="SMART" id="SM00079">
    <property type="entry name" value="PBPe"/>
    <property type="match status" value="1"/>
</dbReference>
<comment type="similarity">
    <text evidence="2">Belongs to the glutamate-gated ion channel (TC 1.A.10.1) family.</text>
</comment>
<keyword evidence="14" id="KW-0407">Ion channel</keyword>
<sequence>MSGLLRLQELYQRIKPGSNNILIEMVRRVENSREAIQFLQTLESIDRYGRKFVVLDCSASLASEIIIQHVKDVHLGRRNYHYLLSGLVMDDRWDERVKEYGAINITGFRIIDTERPTVQQFFRTWEALDPAIYPGAGKPFIPAQAALVYDAVTLVADTFNRMLKKKPDTFRSYLQRNKGDSLANASRALNCSRNAVWEQGDRIAKFARKQSDLEGLTGSLRFGEDGRRENFTLSVVEMTVNSDIVKIGQWSEQTRFQMVPAKYVRLPATPEFEKNRTYIVTTYMEEPYMMMRKTEGGEEFTGNDQFEGYCKDMMDLIAAKLGINYELRKVKDHRYGNENPNVTGGWDGIIGELIRRETEVALGAITITSARERVVDFSAPFMELGISIMIKKPMKQKPGFLSFMSPLATEVWAAVGAIFLAVSLVLFSVHRWSKSGWRTIRRSTSVKQYVNDFTLGNSLWFTLGSLLRAGNVTVPRSISGRMVGAVWWFFTLILISSYTANLAAFLTVERMVTPINSAEDLARQTQVEYGTLNSGTTLDFFKNSKFAVYSRMWEFMNSRKHVFVRTYDEGIRRVRQSKGKYALLIESPKNDYVNERYPCDTMKVGRNFDTKGFGVATPLGSPLREQINLAVLSLKESDDLARLTNKWWYDRGECANADKQETTQNELSLSNVAGIFYILIGGLVLALAVAFFEFLYWSRVDAKKNKISLTEAMKAKARISITGEFTHLHHNSTVS</sequence>
<dbReference type="SUPFAM" id="SSF53850">
    <property type="entry name" value="Periplasmic binding protein-like II"/>
    <property type="match status" value="1"/>
</dbReference>
<dbReference type="Proteomes" id="UP001234178">
    <property type="component" value="Unassembled WGS sequence"/>
</dbReference>
<keyword evidence="8" id="KW-0406">Ion transport</keyword>
<keyword evidence="4" id="KW-1003">Cell membrane</keyword>
<dbReference type="Pfam" id="PF10613">
    <property type="entry name" value="Lig_chan-Glu_bd"/>
    <property type="match status" value="1"/>
</dbReference>
<dbReference type="InterPro" id="IPR019594">
    <property type="entry name" value="Glu/Gly-bd"/>
</dbReference>
<keyword evidence="11" id="KW-0325">Glycoprotein</keyword>
<keyword evidence="10" id="KW-0675">Receptor</keyword>
<evidence type="ECO:0000256" key="16">
    <source>
        <dbReference type="SAM" id="Phobius"/>
    </source>
</evidence>
<dbReference type="InterPro" id="IPR015683">
    <property type="entry name" value="Ionotropic_Glu_rcpt"/>
</dbReference>
<evidence type="ECO:0000256" key="14">
    <source>
        <dbReference type="ARBA" id="ARBA00023303"/>
    </source>
</evidence>
<evidence type="ECO:0000259" key="18">
    <source>
        <dbReference type="SMART" id="SM00918"/>
    </source>
</evidence>
<keyword evidence="3" id="KW-0813">Transport</keyword>
<name>A0ABQ9Z5U8_9CRUS</name>
<feature type="transmembrane region" description="Helical" evidence="16">
    <location>
        <begin position="675"/>
        <end position="697"/>
    </location>
</feature>
<evidence type="ECO:0000256" key="11">
    <source>
        <dbReference type="ARBA" id="ARBA00023180"/>
    </source>
</evidence>
<evidence type="ECO:0000256" key="15">
    <source>
        <dbReference type="ARBA" id="ARBA00034100"/>
    </source>
</evidence>
<feature type="transmembrane region" description="Helical" evidence="16">
    <location>
        <begin position="411"/>
        <end position="429"/>
    </location>
</feature>
<evidence type="ECO:0000256" key="4">
    <source>
        <dbReference type="ARBA" id="ARBA00022475"/>
    </source>
</evidence>
<keyword evidence="12" id="KW-0628">Postsynaptic cell membrane</keyword>
<evidence type="ECO:0000256" key="6">
    <source>
        <dbReference type="ARBA" id="ARBA00022989"/>
    </source>
</evidence>
<accession>A0ABQ9Z5U8</accession>
<evidence type="ECO:0000259" key="17">
    <source>
        <dbReference type="SMART" id="SM00079"/>
    </source>
</evidence>
<dbReference type="PRINTS" id="PR00177">
    <property type="entry name" value="NMDARECEPTOR"/>
</dbReference>
<evidence type="ECO:0000313" key="20">
    <source>
        <dbReference type="Proteomes" id="UP001234178"/>
    </source>
</evidence>
<feature type="domain" description="Ionotropic glutamate receptor L-glutamate and glycine-binding" evidence="18">
    <location>
        <begin position="287"/>
        <end position="355"/>
    </location>
</feature>
<dbReference type="SUPFAM" id="SSF53822">
    <property type="entry name" value="Periplasmic binding protein-like I"/>
    <property type="match status" value="1"/>
</dbReference>
<comment type="subcellular location">
    <subcellularLocation>
        <location evidence="1">Cell membrane</location>
        <topology evidence="1">Multi-pass membrane protein</topology>
    </subcellularLocation>
    <subcellularLocation>
        <location evidence="15">Postsynaptic cell membrane</location>
    </subcellularLocation>
</comment>
<dbReference type="CDD" id="cd13715">
    <property type="entry name" value="PBP2_iGluR_AMPA"/>
    <property type="match status" value="1"/>
</dbReference>
<keyword evidence="5 16" id="KW-0812">Transmembrane</keyword>
<dbReference type="InterPro" id="IPR001828">
    <property type="entry name" value="ANF_lig-bd_rcpt"/>
</dbReference>
<dbReference type="InterPro" id="IPR001508">
    <property type="entry name" value="Iono_Glu_rcpt_met"/>
</dbReference>
<dbReference type="SMART" id="SM00918">
    <property type="entry name" value="Lig_chan-Glu_bd"/>
    <property type="match status" value="1"/>
</dbReference>
<evidence type="ECO:0000256" key="3">
    <source>
        <dbReference type="ARBA" id="ARBA00022448"/>
    </source>
</evidence>
<dbReference type="Gene3D" id="3.40.50.2300">
    <property type="match status" value="2"/>
</dbReference>
<evidence type="ECO:0000256" key="13">
    <source>
        <dbReference type="ARBA" id="ARBA00023286"/>
    </source>
</evidence>
<feature type="transmembrane region" description="Helical" evidence="16">
    <location>
        <begin position="487"/>
        <end position="508"/>
    </location>
</feature>
<evidence type="ECO:0000256" key="9">
    <source>
        <dbReference type="ARBA" id="ARBA00023136"/>
    </source>
</evidence>
<keyword evidence="9 16" id="KW-0472">Membrane</keyword>
<evidence type="ECO:0000256" key="12">
    <source>
        <dbReference type="ARBA" id="ARBA00023257"/>
    </source>
</evidence>
<gene>
    <name evidence="19" type="ORF">OUZ56_013399</name>
</gene>
<dbReference type="Pfam" id="PF01094">
    <property type="entry name" value="ANF_receptor"/>
    <property type="match status" value="1"/>
</dbReference>
<evidence type="ECO:0000256" key="8">
    <source>
        <dbReference type="ARBA" id="ARBA00023065"/>
    </source>
</evidence>
<dbReference type="Gene3D" id="3.40.190.10">
    <property type="entry name" value="Periplasmic binding protein-like II"/>
    <property type="match status" value="2"/>
</dbReference>
<proteinExistence type="inferred from homology"/>